<evidence type="ECO:0000256" key="1">
    <source>
        <dbReference type="ARBA" id="ARBA00022490"/>
    </source>
</evidence>
<comment type="similarity">
    <text evidence="5">Belongs to the queuine tRNA-ribosyltransferase family. QTRT2 subfamily.</text>
</comment>
<dbReference type="SUPFAM" id="SSF51713">
    <property type="entry name" value="tRNA-guanine transglycosylase"/>
    <property type="match status" value="1"/>
</dbReference>
<dbReference type="Proteomes" id="UP000887566">
    <property type="component" value="Unplaced"/>
</dbReference>
<dbReference type="InterPro" id="IPR036511">
    <property type="entry name" value="TGT-like_sf"/>
</dbReference>
<evidence type="ECO:0000256" key="2">
    <source>
        <dbReference type="ARBA" id="ARBA00022694"/>
    </source>
</evidence>
<dbReference type="PANTHER" id="PTHR46064">
    <property type="entry name" value="QUEUINE TRNA-RIBOSYLTRANSFERASE ACCESSORY SUBUNIT 2"/>
    <property type="match status" value="1"/>
</dbReference>
<keyword evidence="1 5" id="KW-0963">Cytoplasm</keyword>
<evidence type="ECO:0000256" key="5">
    <source>
        <dbReference type="HAMAP-Rule" id="MF_03043"/>
    </source>
</evidence>
<comment type="function">
    <text evidence="5">Non-catalytic subunit of the queuine tRNA-ribosyltransferase (TGT) that catalyzes the base-exchange of a guanine (G) residue with queuine (Q) at position 34 (anticodon wobble position) in tRNAs with GU(N) anticodons (tRNA-Asp, -Asn, -His and -Tyr), resulting in the hypermodified nucleoside queuosine (7-(((4,5-cis-dihydroxy-2-cyclopenten-1-yl)amino)methyl)-7-deazaguanosine).</text>
</comment>
<feature type="binding site" evidence="5">
    <location>
        <position position="324"/>
    </location>
    <ligand>
        <name>Zn(2+)</name>
        <dbReference type="ChEBI" id="CHEBI:29105"/>
    </ligand>
</feature>
<evidence type="ECO:0000259" key="6">
    <source>
        <dbReference type="Pfam" id="PF01702"/>
    </source>
</evidence>
<dbReference type="GO" id="GO:0006400">
    <property type="term" value="P:tRNA modification"/>
    <property type="evidence" value="ECO:0007669"/>
    <property type="project" value="InterPro"/>
</dbReference>
<accession>A0A914X2X2</accession>
<dbReference type="Gene3D" id="3.20.20.105">
    <property type="entry name" value="Queuine tRNA-ribosyltransferase-like"/>
    <property type="match status" value="1"/>
</dbReference>
<protein>
    <recommendedName>
        <fullName evidence="5">Queuine tRNA-ribosyltransferase accessory subunit 2</fullName>
    </recommendedName>
    <alternativeName>
        <fullName evidence="5">Queuine tRNA-ribosyltransferase domain-containing protein 1</fullName>
    </alternativeName>
</protein>
<feature type="binding site" evidence="5">
    <location>
        <position position="353"/>
    </location>
    <ligand>
        <name>Zn(2+)</name>
        <dbReference type="ChEBI" id="CHEBI:29105"/>
    </ligand>
</feature>
<keyword evidence="4 5" id="KW-0862">Zinc</keyword>
<dbReference type="WBParaSite" id="PSAMB.scaffold625size45319.g7585.t1">
    <property type="protein sequence ID" value="PSAMB.scaffold625size45319.g7585.t1"/>
    <property type="gene ID" value="PSAMB.scaffold625size45319.g7585"/>
</dbReference>
<sequence>MVKYSVQKRTPEGRLGEVTQWGDVNIRFETPACLLYTKGGHIPHLTWDNVEKRLELSQPPVYQLTLPSLFEAHSAINEYGKGVANFAGMPDGCPVHLSLYDPLLLLKPGYNETKSVSIWTRTGRRKIDPEILCEIVNYFKPQSCQAISDIDTPVDCANKRLTKAVTRTVSLLKDYLEKMDAKNPCSTFASLAGGYSSFHRIKCAEDLGAQEVAAGFTIDGFHSNGDLSQLELNAIEPLIVKVLANLPSGKPRMFNGALNPSQVFELVKFGVDLFDSSFSSSLADQGKAFRLADNYPHDNAFHTIDFNDKSLADDFTPVFPECGCYTCKNYTKGYLCHLRNTDELLCPILLSLHNLQEYDRMFVKIRSYLKEK</sequence>
<dbReference type="InterPro" id="IPR050852">
    <property type="entry name" value="Queuine_tRNA-ribosyltrfase"/>
</dbReference>
<comment type="cofactor">
    <cofactor evidence="5">
        <name>Zn(2+)</name>
        <dbReference type="ChEBI" id="CHEBI:29105"/>
    </cofactor>
    <text evidence="5">Binds 1 zinc ion per subunit.</text>
</comment>
<evidence type="ECO:0000313" key="7">
    <source>
        <dbReference type="Proteomes" id="UP000887566"/>
    </source>
</evidence>
<keyword evidence="3 5" id="KW-0479">Metal-binding</keyword>
<keyword evidence="7" id="KW-1185">Reference proteome</keyword>
<dbReference type="Pfam" id="PF01702">
    <property type="entry name" value="TGT"/>
    <property type="match status" value="1"/>
</dbReference>
<proteinExistence type="inferred from homology"/>
<keyword evidence="2 5" id="KW-0819">tRNA processing</keyword>
<feature type="domain" description="tRNA-guanine(15) transglycosylase-like" evidence="6">
    <location>
        <begin position="13"/>
        <end position="371"/>
    </location>
</feature>
<comment type="subcellular location">
    <subcellularLocation>
        <location evidence="5">Cytoplasm</location>
    </subcellularLocation>
</comment>
<dbReference type="InterPro" id="IPR028592">
    <property type="entry name" value="QTRTD1"/>
</dbReference>
<dbReference type="AlphaFoldDB" id="A0A914X2X2"/>
<dbReference type="GO" id="GO:0008479">
    <property type="term" value="F:tRNA-guanosine(34) queuine transglycosylase activity"/>
    <property type="evidence" value="ECO:0007669"/>
    <property type="project" value="UniProtKB-UniRule"/>
</dbReference>
<dbReference type="GO" id="GO:0046872">
    <property type="term" value="F:metal ion binding"/>
    <property type="evidence" value="ECO:0007669"/>
    <property type="project" value="UniProtKB-KW"/>
</dbReference>
<comment type="subunit">
    <text evidence="5">Heterodimer of a catalytic subunit and an accessory subunit.</text>
</comment>
<name>A0A914X2X2_9BILA</name>
<dbReference type="GO" id="GO:0005737">
    <property type="term" value="C:cytoplasm"/>
    <property type="evidence" value="ECO:0007669"/>
    <property type="project" value="UniProtKB-SubCell"/>
</dbReference>
<dbReference type="PANTHER" id="PTHR46064:SF1">
    <property type="entry name" value="QUEUINE TRNA-RIBOSYLTRANSFERASE ACCESSORY SUBUNIT 2"/>
    <property type="match status" value="1"/>
</dbReference>
<organism evidence="7 8">
    <name type="scientific">Plectus sambesii</name>
    <dbReference type="NCBI Taxonomy" id="2011161"/>
    <lineage>
        <taxon>Eukaryota</taxon>
        <taxon>Metazoa</taxon>
        <taxon>Ecdysozoa</taxon>
        <taxon>Nematoda</taxon>
        <taxon>Chromadorea</taxon>
        <taxon>Plectida</taxon>
        <taxon>Plectina</taxon>
        <taxon>Plectoidea</taxon>
        <taxon>Plectidae</taxon>
        <taxon>Plectus</taxon>
    </lineage>
</organism>
<evidence type="ECO:0000256" key="3">
    <source>
        <dbReference type="ARBA" id="ARBA00022723"/>
    </source>
</evidence>
<reference evidence="8" key="1">
    <citation type="submission" date="2022-11" db="UniProtKB">
        <authorList>
            <consortium name="WormBaseParasite"/>
        </authorList>
    </citation>
    <scope>IDENTIFICATION</scope>
</reference>
<dbReference type="HAMAP" id="MF_03043">
    <property type="entry name" value="QTRT2"/>
    <property type="match status" value="1"/>
</dbReference>
<evidence type="ECO:0000313" key="8">
    <source>
        <dbReference type="WBParaSite" id="PSAMB.scaffold625size45319.g7585.t1"/>
    </source>
</evidence>
<evidence type="ECO:0000256" key="4">
    <source>
        <dbReference type="ARBA" id="ARBA00022833"/>
    </source>
</evidence>
<dbReference type="NCBIfam" id="TIGR00449">
    <property type="entry name" value="tgt_general"/>
    <property type="match status" value="1"/>
</dbReference>
<feature type="binding site" evidence="5">
    <location>
        <position position="322"/>
    </location>
    <ligand>
        <name>Zn(2+)</name>
        <dbReference type="ChEBI" id="CHEBI:29105"/>
    </ligand>
</feature>
<feature type="binding site" evidence="5">
    <location>
        <position position="327"/>
    </location>
    <ligand>
        <name>Zn(2+)</name>
        <dbReference type="ChEBI" id="CHEBI:29105"/>
    </ligand>
</feature>
<dbReference type="InterPro" id="IPR002616">
    <property type="entry name" value="tRNA_ribo_trans-like"/>
</dbReference>